<dbReference type="Gene3D" id="1.10.10.10">
    <property type="entry name" value="Winged helix-like DNA-binding domain superfamily/Winged helix DNA-binding domain"/>
    <property type="match status" value="1"/>
</dbReference>
<dbReference type="OrthoDB" id="2619345at2"/>
<dbReference type="PANTHER" id="PTHR33204">
    <property type="entry name" value="TRANSCRIPTIONAL REGULATOR, MARR FAMILY"/>
    <property type="match status" value="1"/>
</dbReference>
<keyword evidence="1" id="KW-0805">Transcription regulation</keyword>
<organism evidence="5 6">
    <name type="scientific">Chitinophaga niabensis</name>
    <dbReference type="NCBI Taxonomy" id="536979"/>
    <lineage>
        <taxon>Bacteria</taxon>
        <taxon>Pseudomonadati</taxon>
        <taxon>Bacteroidota</taxon>
        <taxon>Chitinophagia</taxon>
        <taxon>Chitinophagales</taxon>
        <taxon>Chitinophagaceae</taxon>
        <taxon>Chitinophaga</taxon>
    </lineage>
</organism>
<keyword evidence="6" id="KW-1185">Reference proteome</keyword>
<name>A0A1N6G1I9_9BACT</name>
<evidence type="ECO:0000259" key="4">
    <source>
        <dbReference type="PROSITE" id="PS51118"/>
    </source>
</evidence>
<reference evidence="5 6" key="1">
    <citation type="submission" date="2016-11" db="EMBL/GenBank/DDBJ databases">
        <authorList>
            <person name="Jaros S."/>
            <person name="Januszkiewicz K."/>
            <person name="Wedrychowicz H."/>
        </authorList>
    </citation>
    <scope>NUCLEOTIDE SEQUENCE [LARGE SCALE GENOMIC DNA]</scope>
    <source>
        <strain evidence="5 6">DSM 24787</strain>
    </source>
</reference>
<dbReference type="STRING" id="536979.SAMN04488055_2529"/>
<keyword evidence="2 5" id="KW-0238">DNA-binding</keyword>
<dbReference type="AlphaFoldDB" id="A0A1N6G1I9"/>
<evidence type="ECO:0000256" key="2">
    <source>
        <dbReference type="ARBA" id="ARBA00023125"/>
    </source>
</evidence>
<dbReference type="InterPro" id="IPR036390">
    <property type="entry name" value="WH_DNA-bd_sf"/>
</dbReference>
<dbReference type="InterPro" id="IPR002577">
    <property type="entry name" value="HTH_HxlR"/>
</dbReference>
<accession>A0A1N6G1I9</accession>
<protein>
    <submittedName>
        <fullName evidence="5">DNA-binding transcriptional regulator, HxlR family</fullName>
    </submittedName>
</protein>
<dbReference type="SUPFAM" id="SSF46785">
    <property type="entry name" value="Winged helix' DNA-binding domain"/>
    <property type="match status" value="1"/>
</dbReference>
<dbReference type="PANTHER" id="PTHR33204:SF29">
    <property type="entry name" value="TRANSCRIPTIONAL REGULATOR"/>
    <property type="match status" value="1"/>
</dbReference>
<evidence type="ECO:0000256" key="3">
    <source>
        <dbReference type="ARBA" id="ARBA00023163"/>
    </source>
</evidence>
<proteinExistence type="predicted"/>
<evidence type="ECO:0000313" key="6">
    <source>
        <dbReference type="Proteomes" id="UP000185003"/>
    </source>
</evidence>
<feature type="domain" description="HTH hxlR-type" evidence="4">
    <location>
        <begin position="15"/>
        <end position="112"/>
    </location>
</feature>
<keyword evidence="3" id="KW-0804">Transcription</keyword>
<dbReference type="Pfam" id="PF01638">
    <property type="entry name" value="HxlR"/>
    <property type="match status" value="1"/>
</dbReference>
<gene>
    <name evidence="5" type="ORF">SAMN04488055_2529</name>
</gene>
<dbReference type="Proteomes" id="UP000185003">
    <property type="component" value="Unassembled WGS sequence"/>
</dbReference>
<dbReference type="GO" id="GO:0003677">
    <property type="term" value="F:DNA binding"/>
    <property type="evidence" value="ECO:0007669"/>
    <property type="project" value="UniProtKB-KW"/>
</dbReference>
<dbReference type="EMBL" id="FSRA01000001">
    <property type="protein sequence ID" value="SIO01415.1"/>
    <property type="molecule type" value="Genomic_DNA"/>
</dbReference>
<dbReference type="PROSITE" id="PS51118">
    <property type="entry name" value="HTH_HXLR"/>
    <property type="match status" value="1"/>
</dbReference>
<dbReference type="InterPro" id="IPR036388">
    <property type="entry name" value="WH-like_DNA-bd_sf"/>
</dbReference>
<evidence type="ECO:0000256" key="1">
    <source>
        <dbReference type="ARBA" id="ARBA00023015"/>
    </source>
</evidence>
<dbReference type="RefSeq" id="WP_074239581.1">
    <property type="nucleotide sequence ID" value="NZ_FSRA01000001.1"/>
</dbReference>
<sequence>MKQEGILKTPCLKVLPAVNDAIYVIGGKWKLRIIIALSEGAVRFNELQRHLEGISARVLSGELKDLEQNGFVKRIVYPDTSVEYERTEYAETLKPVLASLHAWGTMHKQNIMQRSKEQMVTDDKG</sequence>
<evidence type="ECO:0000313" key="5">
    <source>
        <dbReference type="EMBL" id="SIO01415.1"/>
    </source>
</evidence>